<dbReference type="Gene3D" id="3.90.228.10">
    <property type="match status" value="1"/>
</dbReference>
<dbReference type="PROSITE" id="PS50103">
    <property type="entry name" value="ZF_C3H1"/>
    <property type="match status" value="1"/>
</dbReference>
<dbReference type="CDD" id="cd01439">
    <property type="entry name" value="TCCD_inducible_PARP_like"/>
    <property type="match status" value="1"/>
</dbReference>
<name>A0A1L8H3P8_XENLA</name>
<dbReference type="PROSITE" id="PS50918">
    <property type="entry name" value="WWE"/>
    <property type="match status" value="1"/>
</dbReference>
<dbReference type="InterPro" id="IPR051712">
    <property type="entry name" value="ARTD-AVP"/>
</dbReference>
<evidence type="ECO:0000259" key="6">
    <source>
        <dbReference type="PROSITE" id="PS50918"/>
    </source>
</evidence>
<dbReference type="OMA" id="WDKYKRK"/>
<evidence type="ECO:0000259" key="5">
    <source>
        <dbReference type="PROSITE" id="PS50103"/>
    </source>
</evidence>
<dbReference type="SUPFAM" id="SSF56399">
    <property type="entry name" value="ADP-ribosylation"/>
    <property type="match status" value="1"/>
</dbReference>
<dbReference type="RefSeq" id="XP_018109288.1">
    <property type="nucleotide sequence ID" value="XM_018253799.2"/>
</dbReference>
<evidence type="ECO:0000256" key="3">
    <source>
        <dbReference type="ARBA" id="ARBA00024347"/>
    </source>
</evidence>
<dbReference type="InterPro" id="IPR000571">
    <property type="entry name" value="Znf_CCCH"/>
</dbReference>
<dbReference type="OrthoDB" id="6133115at2759"/>
<proteinExistence type="inferred from homology"/>
<dbReference type="RefSeq" id="XP_041443303.1">
    <property type="nucleotide sequence ID" value="XM_041587369.1"/>
</dbReference>
<dbReference type="GO" id="GO:0005634">
    <property type="term" value="C:nucleus"/>
    <property type="evidence" value="ECO:0000318"/>
    <property type="project" value="GO_Central"/>
</dbReference>
<dbReference type="Proteomes" id="UP000186698">
    <property type="component" value="Chromosome 3L"/>
</dbReference>
<dbReference type="PANTHER" id="PTHR45740:SF18">
    <property type="entry name" value="PROTEIN MONO-ADP-RIBOSYLTRANSFERASE TIPARP"/>
    <property type="match status" value="1"/>
</dbReference>
<feature type="domain" description="C3H1-type" evidence="5">
    <location>
        <begin position="71"/>
        <end position="98"/>
    </location>
</feature>
<keyword evidence="4" id="KW-0862">Zinc</keyword>
<evidence type="ECO:0000313" key="8">
    <source>
        <dbReference type="Proteomes" id="UP000186698"/>
    </source>
</evidence>
<dbReference type="PaxDb" id="8355-A0A1L8H3P8"/>
<dbReference type="AlphaFoldDB" id="A0A1L8H3P8"/>
<dbReference type="SUPFAM" id="SSF117839">
    <property type="entry name" value="WWE domain"/>
    <property type="match status" value="1"/>
</dbReference>
<dbReference type="Pfam" id="PF00644">
    <property type="entry name" value="PARP"/>
    <property type="match status" value="1"/>
</dbReference>
<dbReference type="GO" id="GO:0008270">
    <property type="term" value="F:zinc ion binding"/>
    <property type="evidence" value="ECO:0007669"/>
    <property type="project" value="UniProtKB-KW"/>
</dbReference>
<protein>
    <submittedName>
        <fullName evidence="9">protein mono-ADP-ribosyltransferase TIPARP isoform X1</fullName>
    </submittedName>
</protein>
<dbReference type="PANTHER" id="PTHR45740">
    <property type="entry name" value="POLY [ADP-RIBOSE] POLYMERASE"/>
    <property type="match status" value="1"/>
</dbReference>
<dbReference type="GeneID" id="108711768"/>
<organism evidence="8 10">
    <name type="scientific">Xenopus laevis</name>
    <name type="common">African clawed frog</name>
    <dbReference type="NCBI Taxonomy" id="8355"/>
    <lineage>
        <taxon>Eukaryota</taxon>
        <taxon>Metazoa</taxon>
        <taxon>Chordata</taxon>
        <taxon>Craniata</taxon>
        <taxon>Vertebrata</taxon>
        <taxon>Euteleostomi</taxon>
        <taxon>Amphibia</taxon>
        <taxon>Batrachia</taxon>
        <taxon>Anura</taxon>
        <taxon>Pipoidea</taxon>
        <taxon>Pipidae</taxon>
        <taxon>Xenopodinae</taxon>
        <taxon>Xenopus</taxon>
        <taxon>Xenopus</taxon>
    </lineage>
</organism>
<dbReference type="Bgee" id="108711768">
    <property type="expression patterns" value="Expressed in spleen and 18 other cell types or tissues"/>
</dbReference>
<evidence type="ECO:0000259" key="7">
    <source>
        <dbReference type="PROSITE" id="PS51059"/>
    </source>
</evidence>
<dbReference type="InterPro" id="IPR004170">
    <property type="entry name" value="WWE_dom"/>
</dbReference>
<keyword evidence="2" id="KW-0539">Nucleus</keyword>
<sequence length="494" mass="57332">MRHRRQSAPLPSEVTGLEPTKYETALGELESGSCGDASTVPWGRRFPEILPGEPITFYSGYPDFGYHIYQEDNVDICSSFLVGQCLQGSHCPKHHNVLPYAWQVRDRHTTQWTNVEEGAHQALERLFSDPHVVQVIGMYKGIQVLIDFSTMDIYNSPEIDRVRRLSTSTDPSVHFHTSYKYFYEESDDKWIEYDKDFMSAIAEGLRNKQDTVTYSNPLFKYDLHLTRMYQLNLQTGTMRRMARRPIFRSTVTMQAELQTFSGHEPTSHSTHSNPHPDVAAQFPGSWIITNPKVTHESILLTYGDREFAHVYTYFHSTMSESQYIILEMTRIQNYFQWDKYKRKRDHMIQQLNEGEQKQLERHLFHGTEHILVEAICRHNFDPRVSGKNGTIYGQGCYFAKDASYSHRYAKPTSEGSEGYHYMFLAKVLVGRPARGTQALRRPPPIYPNDPSSPLYDSCVSQLNNPDVFVIFDSDQFYPYFLIKYQKTQNMVILA</sequence>
<evidence type="ECO:0000313" key="9">
    <source>
        <dbReference type="RefSeq" id="XP_018109288.1"/>
    </source>
</evidence>
<gene>
    <name evidence="9 10 11" type="primary">LOC108711768</name>
</gene>
<keyword evidence="8" id="KW-1185">Reference proteome</keyword>
<comment type="subcellular location">
    <subcellularLocation>
        <location evidence="1">Nucleus</location>
    </subcellularLocation>
</comment>
<evidence type="ECO:0000256" key="2">
    <source>
        <dbReference type="ARBA" id="ARBA00023242"/>
    </source>
</evidence>
<dbReference type="KEGG" id="xla:108711768"/>
<dbReference type="Pfam" id="PF02825">
    <property type="entry name" value="WWE"/>
    <property type="match status" value="1"/>
</dbReference>
<comment type="similarity">
    <text evidence="3">Belongs to the ARTD/PARP family.</text>
</comment>
<dbReference type="Gene3D" id="3.30.720.50">
    <property type="match status" value="1"/>
</dbReference>
<keyword evidence="4" id="KW-0479">Metal-binding</keyword>
<reference evidence="9 10" key="1">
    <citation type="submission" date="2025-04" db="UniProtKB">
        <authorList>
            <consortium name="RefSeq"/>
        </authorList>
    </citation>
    <scope>IDENTIFICATION</scope>
    <source>
        <strain evidence="9 10">J_2021</strain>
        <tissue evidence="9 10">Erythrocytes</tissue>
    </source>
</reference>
<dbReference type="GO" id="GO:1990404">
    <property type="term" value="F:NAD+-protein mono-ADP-ribosyltransferase activity"/>
    <property type="evidence" value="ECO:0007669"/>
    <property type="project" value="TreeGrafter"/>
</dbReference>
<evidence type="ECO:0000313" key="11">
    <source>
        <dbReference type="RefSeq" id="XP_041443304.1"/>
    </source>
</evidence>
<evidence type="ECO:0000256" key="1">
    <source>
        <dbReference type="ARBA" id="ARBA00004123"/>
    </source>
</evidence>
<dbReference type="InterPro" id="IPR037197">
    <property type="entry name" value="WWE_dom_sf"/>
</dbReference>
<feature type="domain" description="WWE" evidence="6">
    <location>
        <begin position="167"/>
        <end position="243"/>
    </location>
</feature>
<evidence type="ECO:0000256" key="4">
    <source>
        <dbReference type="PROSITE-ProRule" id="PRU00723"/>
    </source>
</evidence>
<feature type="zinc finger region" description="C3H1-type" evidence="4">
    <location>
        <begin position="71"/>
        <end position="98"/>
    </location>
</feature>
<dbReference type="RefSeq" id="XP_041443304.1">
    <property type="nucleotide sequence ID" value="XM_041587370.1"/>
</dbReference>
<dbReference type="InterPro" id="IPR012317">
    <property type="entry name" value="Poly(ADP-ribose)pol_cat_dom"/>
</dbReference>
<feature type="domain" description="PARP catalytic" evidence="7">
    <location>
        <begin position="282"/>
        <end position="494"/>
    </location>
</feature>
<keyword evidence="4" id="KW-0863">Zinc-finger</keyword>
<dbReference type="PROSITE" id="PS51059">
    <property type="entry name" value="PARP_CATALYTIC"/>
    <property type="match status" value="1"/>
</dbReference>
<evidence type="ECO:0000313" key="10">
    <source>
        <dbReference type="RefSeq" id="XP_041443303.1"/>
    </source>
</evidence>
<dbReference type="GO" id="GO:0003950">
    <property type="term" value="F:NAD+ poly-ADP-ribosyltransferase activity"/>
    <property type="evidence" value="ECO:0000318"/>
    <property type="project" value="GO_Central"/>
</dbReference>
<accession>A0A1L8H3P8</accession>